<dbReference type="PANTHER" id="PTHR15688">
    <property type="entry name" value="KINETOCHORE-ASSOCIATED PROTEIN 1"/>
    <property type="match status" value="1"/>
</dbReference>
<accession>A0A834XPL8</accession>
<dbReference type="GO" id="GO:0007094">
    <property type="term" value="P:mitotic spindle assembly checkpoint signaling"/>
    <property type="evidence" value="ECO:0007669"/>
    <property type="project" value="TreeGrafter"/>
</dbReference>
<evidence type="ECO:0000313" key="2">
    <source>
        <dbReference type="EMBL" id="KAF7991050.1"/>
    </source>
</evidence>
<dbReference type="Proteomes" id="UP000639338">
    <property type="component" value="Unassembled WGS sequence"/>
</dbReference>
<proteinExistence type="predicted"/>
<dbReference type="GO" id="GO:0031267">
    <property type="term" value="F:small GTPase binding"/>
    <property type="evidence" value="ECO:0007669"/>
    <property type="project" value="TreeGrafter"/>
</dbReference>
<gene>
    <name evidence="2" type="ORF">HCN44_002612</name>
</gene>
<dbReference type="AlphaFoldDB" id="A0A834XPL8"/>
<evidence type="ECO:0000313" key="3">
    <source>
        <dbReference type="Proteomes" id="UP000639338"/>
    </source>
</evidence>
<feature type="domain" description="RZZ complex subunit KNTC1/ROD C-terminal" evidence="1">
    <location>
        <begin position="6"/>
        <end position="297"/>
    </location>
</feature>
<comment type="caution">
    <text evidence="2">The sequence shown here is derived from an EMBL/GenBank/DDBJ whole genome shotgun (WGS) entry which is preliminary data.</text>
</comment>
<evidence type="ECO:0000259" key="1">
    <source>
        <dbReference type="Pfam" id="PF10493"/>
    </source>
</evidence>
<dbReference type="PANTHER" id="PTHR15688:SF1">
    <property type="entry name" value="KINETOCHORE-ASSOCIATED PROTEIN 1"/>
    <property type="match status" value="1"/>
</dbReference>
<organism evidence="2 3">
    <name type="scientific">Aphidius gifuensis</name>
    <name type="common">Parasitoid wasp</name>
    <dbReference type="NCBI Taxonomy" id="684658"/>
    <lineage>
        <taxon>Eukaryota</taxon>
        <taxon>Metazoa</taxon>
        <taxon>Ecdysozoa</taxon>
        <taxon>Arthropoda</taxon>
        <taxon>Hexapoda</taxon>
        <taxon>Insecta</taxon>
        <taxon>Pterygota</taxon>
        <taxon>Neoptera</taxon>
        <taxon>Endopterygota</taxon>
        <taxon>Hymenoptera</taxon>
        <taxon>Apocrita</taxon>
        <taxon>Ichneumonoidea</taxon>
        <taxon>Braconidae</taxon>
        <taxon>Aphidiinae</taxon>
        <taxon>Aphidius</taxon>
    </lineage>
</organism>
<keyword evidence="3" id="KW-1185">Reference proteome</keyword>
<dbReference type="GO" id="GO:0005828">
    <property type="term" value="C:kinetochore microtubule"/>
    <property type="evidence" value="ECO:0007669"/>
    <property type="project" value="TreeGrafter"/>
</dbReference>
<dbReference type="GO" id="GO:0005737">
    <property type="term" value="C:cytoplasm"/>
    <property type="evidence" value="ECO:0007669"/>
    <property type="project" value="TreeGrafter"/>
</dbReference>
<dbReference type="InterPro" id="IPR052802">
    <property type="entry name" value="KNTC1"/>
</dbReference>
<name>A0A834XPL8_APHGI</name>
<dbReference type="GO" id="GO:0000070">
    <property type="term" value="P:mitotic sister chromatid segregation"/>
    <property type="evidence" value="ECO:0007669"/>
    <property type="project" value="TreeGrafter"/>
</dbReference>
<protein>
    <recommendedName>
        <fullName evidence="1">RZZ complex subunit KNTC1/ROD C-terminal domain-containing protein</fullName>
    </recommendedName>
</protein>
<dbReference type="OrthoDB" id="343783at2759"/>
<reference evidence="2 3" key="1">
    <citation type="submission" date="2020-08" db="EMBL/GenBank/DDBJ databases">
        <title>Aphidius gifuensis genome sequencing and assembly.</title>
        <authorList>
            <person name="Du Z."/>
        </authorList>
    </citation>
    <scope>NUCLEOTIDE SEQUENCE [LARGE SCALE GENOMIC DNA]</scope>
    <source>
        <strain evidence="2">YNYX2018</strain>
        <tissue evidence="2">Adults</tissue>
    </source>
</reference>
<dbReference type="GO" id="GO:1990423">
    <property type="term" value="C:RZZ complex"/>
    <property type="evidence" value="ECO:0007669"/>
    <property type="project" value="TreeGrafter"/>
</dbReference>
<dbReference type="InterPro" id="IPR019527">
    <property type="entry name" value="RZZ-complex_KNTC1/ROD_C"/>
</dbReference>
<dbReference type="GO" id="GO:1903394">
    <property type="term" value="P:protein localization to kinetochore involved in kinetochore assembly"/>
    <property type="evidence" value="ECO:0007669"/>
    <property type="project" value="TreeGrafter"/>
</dbReference>
<dbReference type="EMBL" id="JACMRX010000004">
    <property type="protein sequence ID" value="KAF7991050.1"/>
    <property type="molecule type" value="Genomic_DNA"/>
</dbReference>
<sequence>MKIPESYTHATAALYYAVNYMPPGADQVEAAKECFSYINNLPEGTIDIDNDKRIKIENKYRKYTSKHILHTYGLGDDKYLNLVDYPEQLVRALYYDKTIPERYRCATKNRPDINSSVNDLGKVFNINLVKIRLELLEEWLQPDTGEIKNDSITVAGICQDDTSSSLIDTFTFDDNLLRACYIISCGDHEQFIGHLITMGLTEDFHCPGVRYRALRVVQSITDENTIQELSKINSSTMNEYLKSLQYLTDLQRLGIGYSISGFDSCSKEKLIQVLISNQYCCSRSLRLVPQLFIDYHIDNYELLLHTCPVVNKLKFFDIIHSCFRAQQPHFAAALLPFVEDTDKQLILNEISLNYHDIDSVIKKLKKIEKKRIVRQVSYLT</sequence>
<dbReference type="Pfam" id="PF10493">
    <property type="entry name" value="Rod_C"/>
    <property type="match status" value="1"/>
</dbReference>